<dbReference type="InterPro" id="IPR006148">
    <property type="entry name" value="Glc/Gal-6P_isomerase"/>
</dbReference>
<dbReference type="Proteomes" id="UP000325286">
    <property type="component" value="Chromosome"/>
</dbReference>
<evidence type="ECO:0000256" key="7">
    <source>
        <dbReference type="RuleBase" id="RU365095"/>
    </source>
</evidence>
<name>A0A5B9QW00_9BACT</name>
<comment type="function">
    <text evidence="2 7">Hydrolysis of 6-phosphogluconolactone to 6-phosphogluconate.</text>
</comment>
<gene>
    <name evidence="9" type="primary">pgl_3</name>
    <name evidence="7" type="synonym">pgl</name>
    <name evidence="9" type="ORF">UC8_39890</name>
</gene>
<evidence type="ECO:0000256" key="5">
    <source>
        <dbReference type="ARBA" id="ARBA00013198"/>
    </source>
</evidence>
<dbReference type="KEGG" id="rul:UC8_39890"/>
<protein>
    <recommendedName>
        <fullName evidence="6 7">6-phosphogluconolactonase</fullName>
        <shortName evidence="7">6PGL</shortName>
        <ecNumber evidence="5 7">3.1.1.31</ecNumber>
    </recommendedName>
</protein>
<dbReference type="RefSeq" id="WP_238388903.1">
    <property type="nucleotide sequence ID" value="NZ_CP042914.1"/>
</dbReference>
<reference evidence="9 10" key="1">
    <citation type="submission" date="2019-08" db="EMBL/GenBank/DDBJ databases">
        <title>Deep-cultivation of Planctomycetes and their phenomic and genomic characterization uncovers novel biology.</title>
        <authorList>
            <person name="Wiegand S."/>
            <person name="Jogler M."/>
            <person name="Boedeker C."/>
            <person name="Pinto D."/>
            <person name="Vollmers J."/>
            <person name="Rivas-Marin E."/>
            <person name="Kohn T."/>
            <person name="Peeters S.H."/>
            <person name="Heuer A."/>
            <person name="Rast P."/>
            <person name="Oberbeckmann S."/>
            <person name="Bunk B."/>
            <person name="Jeske O."/>
            <person name="Meyerdierks A."/>
            <person name="Storesund J.E."/>
            <person name="Kallscheuer N."/>
            <person name="Luecker S."/>
            <person name="Lage O.M."/>
            <person name="Pohl T."/>
            <person name="Merkel B.J."/>
            <person name="Hornburger P."/>
            <person name="Mueller R.-W."/>
            <person name="Bruemmer F."/>
            <person name="Labrenz M."/>
            <person name="Spormann A.M."/>
            <person name="Op den Camp H."/>
            <person name="Overmann J."/>
            <person name="Amann R."/>
            <person name="Jetten M.S.M."/>
            <person name="Mascher T."/>
            <person name="Medema M.H."/>
            <person name="Devos D.P."/>
            <person name="Kaster A.-K."/>
            <person name="Ovreas L."/>
            <person name="Rohde M."/>
            <person name="Galperin M.Y."/>
            <person name="Jogler C."/>
        </authorList>
    </citation>
    <scope>NUCLEOTIDE SEQUENCE [LARGE SCALE GENOMIC DNA]</scope>
    <source>
        <strain evidence="9 10">UC8</strain>
    </source>
</reference>
<dbReference type="PANTHER" id="PTHR11054">
    <property type="entry name" value="6-PHOSPHOGLUCONOLACTONASE"/>
    <property type="match status" value="1"/>
</dbReference>
<dbReference type="AlphaFoldDB" id="A0A5B9QW00"/>
<dbReference type="SUPFAM" id="SSF100950">
    <property type="entry name" value="NagB/RpiA/CoA transferase-like"/>
    <property type="match status" value="1"/>
</dbReference>
<dbReference type="InterPro" id="IPR039104">
    <property type="entry name" value="6PGL"/>
</dbReference>
<dbReference type="Pfam" id="PF01182">
    <property type="entry name" value="Glucosamine_iso"/>
    <property type="match status" value="1"/>
</dbReference>
<evidence type="ECO:0000256" key="3">
    <source>
        <dbReference type="ARBA" id="ARBA00004961"/>
    </source>
</evidence>
<evidence type="ECO:0000256" key="2">
    <source>
        <dbReference type="ARBA" id="ARBA00002681"/>
    </source>
</evidence>
<evidence type="ECO:0000259" key="8">
    <source>
        <dbReference type="Pfam" id="PF01182"/>
    </source>
</evidence>
<sequence>MSRQMHAFENKEALSRATCLAFIALARQTIEERGLFRVALSGGSTPQQLYEMLAETSLPWDRIHWFWGDERCVPHDHADSNYRMVREALLDPIGAADDTVFPVPVDVDDPAATAQRYEATLREQFAGQDAPQWDLALQGMGDDAHTASLFPETQAINETDRWFVENWVPKFDAHRFTLTAPAINSARNIWFLVSGVNKRKALDSVWNGPSQPAQVPSQLICPDHEGLVWWITHDVLT</sequence>
<evidence type="ECO:0000256" key="6">
    <source>
        <dbReference type="ARBA" id="ARBA00020337"/>
    </source>
</evidence>
<evidence type="ECO:0000313" key="9">
    <source>
        <dbReference type="EMBL" id="QEG41960.1"/>
    </source>
</evidence>
<dbReference type="Gene3D" id="3.40.50.1360">
    <property type="match status" value="1"/>
</dbReference>
<proteinExistence type="inferred from homology"/>
<dbReference type="CDD" id="cd01400">
    <property type="entry name" value="6PGL"/>
    <property type="match status" value="1"/>
</dbReference>
<feature type="domain" description="Glucosamine/galactosamine-6-phosphate isomerase" evidence="8">
    <location>
        <begin position="10"/>
        <end position="229"/>
    </location>
</feature>
<dbReference type="InterPro" id="IPR037171">
    <property type="entry name" value="NagB/RpiA_transferase-like"/>
</dbReference>
<accession>A0A5B9QW00</accession>
<organism evidence="9 10">
    <name type="scientific">Roseimaritima ulvae</name>
    <dbReference type="NCBI Taxonomy" id="980254"/>
    <lineage>
        <taxon>Bacteria</taxon>
        <taxon>Pseudomonadati</taxon>
        <taxon>Planctomycetota</taxon>
        <taxon>Planctomycetia</taxon>
        <taxon>Pirellulales</taxon>
        <taxon>Pirellulaceae</taxon>
        <taxon>Roseimaritima</taxon>
    </lineage>
</organism>
<dbReference type="EMBL" id="CP042914">
    <property type="protein sequence ID" value="QEG41960.1"/>
    <property type="molecule type" value="Genomic_DNA"/>
</dbReference>
<evidence type="ECO:0000313" key="10">
    <source>
        <dbReference type="Proteomes" id="UP000325286"/>
    </source>
</evidence>
<dbReference type="NCBIfam" id="TIGR01198">
    <property type="entry name" value="pgl"/>
    <property type="match status" value="1"/>
</dbReference>
<dbReference type="InterPro" id="IPR005900">
    <property type="entry name" value="6-phosphogluconolactonase_DevB"/>
</dbReference>
<comment type="catalytic activity">
    <reaction evidence="1 7">
        <text>6-phospho-D-glucono-1,5-lactone + H2O = 6-phospho-D-gluconate + H(+)</text>
        <dbReference type="Rhea" id="RHEA:12556"/>
        <dbReference type="ChEBI" id="CHEBI:15377"/>
        <dbReference type="ChEBI" id="CHEBI:15378"/>
        <dbReference type="ChEBI" id="CHEBI:57955"/>
        <dbReference type="ChEBI" id="CHEBI:58759"/>
        <dbReference type="EC" id="3.1.1.31"/>
    </reaction>
</comment>
<comment type="similarity">
    <text evidence="4 7">Belongs to the glucosamine/galactosamine-6-phosphate isomerase family. 6-phosphogluconolactonase subfamily.</text>
</comment>
<comment type="pathway">
    <text evidence="3 7">Carbohydrate degradation; pentose phosphate pathway; D-ribulose 5-phosphate from D-glucose 6-phosphate (oxidative stage): step 2/3.</text>
</comment>
<dbReference type="GO" id="GO:0017057">
    <property type="term" value="F:6-phosphogluconolactonase activity"/>
    <property type="evidence" value="ECO:0007669"/>
    <property type="project" value="UniProtKB-UniRule"/>
</dbReference>
<dbReference type="UniPathway" id="UPA00115">
    <property type="reaction ID" value="UER00409"/>
</dbReference>
<keyword evidence="10" id="KW-1185">Reference proteome</keyword>
<evidence type="ECO:0000256" key="4">
    <source>
        <dbReference type="ARBA" id="ARBA00010662"/>
    </source>
</evidence>
<evidence type="ECO:0000256" key="1">
    <source>
        <dbReference type="ARBA" id="ARBA00000832"/>
    </source>
</evidence>
<dbReference type="GO" id="GO:0006098">
    <property type="term" value="P:pentose-phosphate shunt"/>
    <property type="evidence" value="ECO:0007669"/>
    <property type="project" value="UniProtKB-UniPathway"/>
</dbReference>
<dbReference type="GO" id="GO:0005975">
    <property type="term" value="P:carbohydrate metabolic process"/>
    <property type="evidence" value="ECO:0007669"/>
    <property type="project" value="UniProtKB-UniRule"/>
</dbReference>
<keyword evidence="7 9" id="KW-0378">Hydrolase</keyword>
<dbReference type="EC" id="3.1.1.31" evidence="5 7"/>
<dbReference type="PANTHER" id="PTHR11054:SF0">
    <property type="entry name" value="6-PHOSPHOGLUCONOLACTONASE"/>
    <property type="match status" value="1"/>
</dbReference>